<evidence type="ECO:0000256" key="1">
    <source>
        <dbReference type="SAM" id="Phobius"/>
    </source>
</evidence>
<accession>A0A226D6H6</accession>
<keyword evidence="1" id="KW-0472">Membrane</keyword>
<evidence type="ECO:0000313" key="2">
    <source>
        <dbReference type="EMBL" id="OXA40337.1"/>
    </source>
</evidence>
<dbReference type="AlphaFoldDB" id="A0A226D6H6"/>
<keyword evidence="1" id="KW-1133">Transmembrane helix</keyword>
<keyword evidence="1" id="KW-0812">Transmembrane</keyword>
<dbReference type="EMBL" id="LNIX01000034">
    <property type="protein sequence ID" value="OXA40337.1"/>
    <property type="molecule type" value="Genomic_DNA"/>
</dbReference>
<evidence type="ECO:0000313" key="3">
    <source>
        <dbReference type="Proteomes" id="UP000198287"/>
    </source>
</evidence>
<feature type="transmembrane region" description="Helical" evidence="1">
    <location>
        <begin position="50"/>
        <end position="69"/>
    </location>
</feature>
<feature type="transmembrane region" description="Helical" evidence="1">
    <location>
        <begin position="81"/>
        <end position="101"/>
    </location>
</feature>
<keyword evidence="3" id="KW-1185">Reference proteome</keyword>
<feature type="transmembrane region" description="Helical" evidence="1">
    <location>
        <begin position="310"/>
        <end position="334"/>
    </location>
</feature>
<comment type="caution">
    <text evidence="2">The sequence shown here is derived from an EMBL/GenBank/DDBJ whole genome shotgun (WGS) entry which is preliminary data.</text>
</comment>
<name>A0A226D6H6_FOLCA</name>
<proteinExistence type="predicted"/>
<reference evidence="2 3" key="1">
    <citation type="submission" date="2015-12" db="EMBL/GenBank/DDBJ databases">
        <title>The genome of Folsomia candida.</title>
        <authorList>
            <person name="Faddeeva A."/>
            <person name="Derks M.F."/>
            <person name="Anvar Y."/>
            <person name="Smit S."/>
            <person name="Van Straalen N."/>
            <person name="Roelofs D."/>
        </authorList>
    </citation>
    <scope>NUCLEOTIDE SEQUENCE [LARGE SCALE GENOMIC DNA]</scope>
    <source>
        <strain evidence="2 3">VU population</strain>
        <tissue evidence="2">Whole body</tissue>
    </source>
</reference>
<gene>
    <name evidence="2" type="ORF">Fcan01_24905</name>
</gene>
<dbReference type="Proteomes" id="UP000198287">
    <property type="component" value="Unassembled WGS sequence"/>
</dbReference>
<feature type="transmembrane region" description="Helical" evidence="1">
    <location>
        <begin position="205"/>
        <end position="227"/>
    </location>
</feature>
<sequence>MAPFYVTSSLAEYTAKLGFFSECPIQWDRKQECLRYKSTRRNAKVKMWHFNLFLTVDTIASGAFVYDIFQIVRSTPENPYIPLPVMLIMALLGVLTFYVVVNHVMITLYGKDAVNGWNEMVKIEGQVVGRIGHGGRGGTSRSHESHATITASLIFLIRSFSIYRFVVVPSQFFTKFDSLYFPLRDMNETYEFSSLTMFILNMLRFGILFVNVFEICRVLCLVILFLISMLNLMKSIFSTLLHESERCFVSMERINGGITTHVQVQLAMKAIAPFQELGTIFLILVGLVVFVVANFVTIKLYDSLPVPVYTFFPSVSVVVALIVNLTLPLAHGLLDASTEMKRRWGASMVGEGNKLELKCGRRRLKGMRPYCMWAGFGGSKMFRLNKETKVQYFEQVISGTVTLLLSTSEVLLS</sequence>
<feature type="transmembrane region" description="Helical" evidence="1">
    <location>
        <begin position="146"/>
        <end position="166"/>
    </location>
</feature>
<protein>
    <submittedName>
        <fullName evidence="2">Uncharacterized protein</fullName>
    </submittedName>
</protein>
<organism evidence="2 3">
    <name type="scientific">Folsomia candida</name>
    <name type="common">Springtail</name>
    <dbReference type="NCBI Taxonomy" id="158441"/>
    <lineage>
        <taxon>Eukaryota</taxon>
        <taxon>Metazoa</taxon>
        <taxon>Ecdysozoa</taxon>
        <taxon>Arthropoda</taxon>
        <taxon>Hexapoda</taxon>
        <taxon>Collembola</taxon>
        <taxon>Entomobryomorpha</taxon>
        <taxon>Isotomoidea</taxon>
        <taxon>Isotomidae</taxon>
        <taxon>Proisotominae</taxon>
        <taxon>Folsomia</taxon>
    </lineage>
</organism>
<feature type="transmembrane region" description="Helical" evidence="1">
    <location>
        <begin position="277"/>
        <end position="298"/>
    </location>
</feature>